<keyword evidence="2" id="KW-0574">Periplasm</keyword>
<dbReference type="Pfam" id="PF06411">
    <property type="entry name" value="HdeA"/>
    <property type="match status" value="1"/>
</dbReference>
<dbReference type="InterPro" id="IPR036831">
    <property type="entry name" value="HdeA_sf"/>
</dbReference>
<gene>
    <name evidence="6" type="primary">hdeA_2</name>
    <name evidence="5" type="ORF">CRN84_11570</name>
    <name evidence="6" type="ORF">NCTC12282_03334</name>
</gene>
<reference evidence="5" key="1">
    <citation type="submission" date="2017-09" db="EMBL/GenBank/DDBJ databases">
        <title>FDA dAtabase for Regulatory Grade micrObial Sequences (FDA-ARGOS): Supporting development and validation of Infectious Disease Dx tests.</title>
        <authorList>
            <person name="Minogue T."/>
            <person name="Wolcott M."/>
            <person name="Wasieloski L."/>
            <person name="Aguilar W."/>
            <person name="Moore D."/>
            <person name="Tallon L.J."/>
            <person name="Sadzewicz L."/>
            <person name="Ott S."/>
            <person name="Zhao X."/>
            <person name="Nagaraj S."/>
            <person name="Vavikolanu K."/>
            <person name="Aluvathingal J."/>
            <person name="Nadendla S."/>
            <person name="Sichtig H."/>
        </authorList>
    </citation>
    <scope>NUCLEOTIDE SEQUENCE</scope>
    <source>
        <strain evidence="5">FDAARGOS_387</strain>
    </source>
</reference>
<evidence type="ECO:0000313" key="5">
    <source>
        <dbReference type="EMBL" id="PHI29928.1"/>
    </source>
</evidence>
<dbReference type="Gene3D" id="1.10.890.10">
    <property type="entry name" value="HNS-dependent expression A"/>
    <property type="match status" value="1"/>
</dbReference>
<dbReference type="AlphaFoldDB" id="A0A2C6DI17"/>
<dbReference type="NCBIfam" id="NF007576">
    <property type="entry name" value="PRK10208.1"/>
    <property type="match status" value="1"/>
</dbReference>
<protein>
    <submittedName>
        <fullName evidence="6">10K-S protein</fullName>
    </submittedName>
    <submittedName>
        <fullName evidence="5">HdeA</fullName>
    </submittedName>
</protein>
<dbReference type="Proteomes" id="UP000373449">
    <property type="component" value="Unassembled WGS sequence"/>
</dbReference>
<proteinExistence type="predicted"/>
<keyword evidence="3" id="KW-0143">Chaperone</keyword>
<dbReference type="EMBL" id="PDDX01000001">
    <property type="protein sequence ID" value="PHI29928.1"/>
    <property type="molecule type" value="Genomic_DNA"/>
</dbReference>
<dbReference type="Proteomes" id="UP000224974">
    <property type="component" value="Unassembled WGS sequence"/>
</dbReference>
<accession>A0A2C6DI17</accession>
<sequence>MKIKMLLIGAASLLIFSTMSNAAETKKPIKSWTCEDFIALDESYKPTAVGIGALLNQKGTVEDAVLDVDGIEKITPIVIDACKKDAQSSFLSKLKASFEKLKKDM</sequence>
<keyword evidence="7" id="KW-1185">Reference proteome</keyword>
<evidence type="ECO:0000256" key="4">
    <source>
        <dbReference type="SAM" id="SignalP"/>
    </source>
</evidence>
<evidence type="ECO:0000256" key="2">
    <source>
        <dbReference type="ARBA" id="ARBA00022764"/>
    </source>
</evidence>
<keyword evidence="1 4" id="KW-0732">Signal</keyword>
<organism evidence="5 7">
    <name type="scientific">Budvicia aquatica</name>
    <dbReference type="NCBI Taxonomy" id="82979"/>
    <lineage>
        <taxon>Bacteria</taxon>
        <taxon>Pseudomonadati</taxon>
        <taxon>Pseudomonadota</taxon>
        <taxon>Gammaproteobacteria</taxon>
        <taxon>Enterobacterales</taxon>
        <taxon>Budviciaceae</taxon>
        <taxon>Budvicia</taxon>
    </lineage>
</organism>
<evidence type="ECO:0000313" key="6">
    <source>
        <dbReference type="EMBL" id="VFS48704.1"/>
    </source>
</evidence>
<evidence type="ECO:0000256" key="1">
    <source>
        <dbReference type="ARBA" id="ARBA00022729"/>
    </source>
</evidence>
<evidence type="ECO:0000313" key="7">
    <source>
        <dbReference type="Proteomes" id="UP000224974"/>
    </source>
</evidence>
<name>A0A2C6DI17_9GAMM</name>
<feature type="chain" id="PRO_5036036601" evidence="4">
    <location>
        <begin position="23"/>
        <end position="105"/>
    </location>
</feature>
<evidence type="ECO:0000313" key="8">
    <source>
        <dbReference type="Proteomes" id="UP000373449"/>
    </source>
</evidence>
<feature type="signal peptide" evidence="4">
    <location>
        <begin position="1"/>
        <end position="22"/>
    </location>
</feature>
<dbReference type="SUPFAM" id="SSF47752">
    <property type="entry name" value="Protein HNS-dependent expression A, HdeA"/>
    <property type="match status" value="1"/>
</dbReference>
<dbReference type="EMBL" id="CAADJA010000002">
    <property type="protein sequence ID" value="VFS48704.1"/>
    <property type="molecule type" value="Genomic_DNA"/>
</dbReference>
<reference evidence="7" key="2">
    <citation type="submission" date="2017-09" db="EMBL/GenBank/DDBJ databases">
        <title>FDA dAtabase for Regulatory Grade micrObial Sequences (FDA-ARGOS): Supporting development and validation of Infectious Disease Dx tests.</title>
        <authorList>
            <person name="Minogue T."/>
            <person name="Wolcott M."/>
            <person name="Wasieloski L."/>
            <person name="Aguilar W."/>
            <person name="Moore D."/>
            <person name="Tallon L."/>
            <person name="Sadzewicz L."/>
            <person name="Ott S."/>
            <person name="Zhao X."/>
            <person name="Nagaraj S."/>
            <person name="Vavikolanu K."/>
            <person name="Aluvathingal J."/>
            <person name="Nadendla S."/>
            <person name="Sichtig H."/>
        </authorList>
    </citation>
    <scope>NUCLEOTIDE SEQUENCE [LARGE SCALE GENOMIC DNA]</scope>
    <source>
        <strain evidence="7">FDAARGOS_387</strain>
    </source>
</reference>
<dbReference type="STRING" id="1111728.GCA_000427805_01749"/>
<evidence type="ECO:0000256" key="3">
    <source>
        <dbReference type="ARBA" id="ARBA00023186"/>
    </source>
</evidence>
<reference evidence="6 8" key="3">
    <citation type="submission" date="2019-03" db="EMBL/GenBank/DDBJ databases">
        <authorList>
            <consortium name="Pathogen Informatics"/>
        </authorList>
    </citation>
    <scope>NUCLEOTIDE SEQUENCE [LARGE SCALE GENOMIC DNA]</scope>
    <source>
        <strain evidence="6 8">NCTC12282</strain>
    </source>
</reference>
<dbReference type="GO" id="GO:0071468">
    <property type="term" value="P:cellular response to acidic pH"/>
    <property type="evidence" value="ECO:0007669"/>
    <property type="project" value="InterPro"/>
</dbReference>
<dbReference type="OrthoDB" id="7581659at2"/>
<dbReference type="GO" id="GO:0030288">
    <property type="term" value="C:outer membrane-bounded periplasmic space"/>
    <property type="evidence" value="ECO:0007669"/>
    <property type="project" value="InterPro"/>
</dbReference>
<dbReference type="InterPro" id="IPR038303">
    <property type="entry name" value="HdeA/HdeB_sf"/>
</dbReference>
<dbReference type="RefSeq" id="WP_036016918.1">
    <property type="nucleotide sequence ID" value="NZ_BRLG01000008.1"/>
</dbReference>
<dbReference type="InterPro" id="IPR010486">
    <property type="entry name" value="HNS-dep_expression_A/B"/>
</dbReference>